<dbReference type="Pfam" id="PF13408">
    <property type="entry name" value="Zn_ribbon_recom"/>
    <property type="match status" value="1"/>
</dbReference>
<proteinExistence type="predicted"/>
<dbReference type="EMBL" id="VSSQ01000826">
    <property type="protein sequence ID" value="MPM01827.1"/>
    <property type="molecule type" value="Genomic_DNA"/>
</dbReference>
<feature type="coiled-coil region" evidence="1">
    <location>
        <begin position="447"/>
        <end position="474"/>
    </location>
</feature>
<dbReference type="InterPro" id="IPR038109">
    <property type="entry name" value="DNA_bind_recomb_sf"/>
</dbReference>
<dbReference type="AlphaFoldDB" id="A0A644WE68"/>
<dbReference type="InterPro" id="IPR006119">
    <property type="entry name" value="Resolv_N"/>
</dbReference>
<dbReference type="GO" id="GO:0000150">
    <property type="term" value="F:DNA strand exchange activity"/>
    <property type="evidence" value="ECO:0007669"/>
    <property type="project" value="InterPro"/>
</dbReference>
<dbReference type="PANTHER" id="PTHR30461:SF23">
    <property type="entry name" value="DNA RECOMBINASE-RELATED"/>
    <property type="match status" value="1"/>
</dbReference>
<dbReference type="GO" id="GO:0003677">
    <property type="term" value="F:DNA binding"/>
    <property type="evidence" value="ECO:0007669"/>
    <property type="project" value="InterPro"/>
</dbReference>
<dbReference type="SUPFAM" id="SSF53041">
    <property type="entry name" value="Resolvase-like"/>
    <property type="match status" value="1"/>
</dbReference>
<dbReference type="Gene3D" id="3.40.50.1390">
    <property type="entry name" value="Resolvase, N-terminal catalytic domain"/>
    <property type="match status" value="1"/>
</dbReference>
<dbReference type="CDD" id="cd00338">
    <property type="entry name" value="Ser_Recombinase"/>
    <property type="match status" value="1"/>
</dbReference>
<accession>A0A644WE68</accession>
<reference evidence="4" key="1">
    <citation type="submission" date="2019-08" db="EMBL/GenBank/DDBJ databases">
        <authorList>
            <person name="Kucharzyk K."/>
            <person name="Murdoch R.W."/>
            <person name="Higgins S."/>
            <person name="Loffler F."/>
        </authorList>
    </citation>
    <scope>NUCLEOTIDE SEQUENCE</scope>
</reference>
<feature type="domain" description="Resolvase/invertase-type recombinase catalytic" evidence="2">
    <location>
        <begin position="29"/>
        <end position="177"/>
    </location>
</feature>
<dbReference type="SMART" id="SM00857">
    <property type="entry name" value="Resolvase"/>
    <property type="match status" value="1"/>
</dbReference>
<evidence type="ECO:0000313" key="4">
    <source>
        <dbReference type="EMBL" id="MPM01827.1"/>
    </source>
</evidence>
<evidence type="ECO:0000256" key="1">
    <source>
        <dbReference type="SAM" id="Coils"/>
    </source>
</evidence>
<dbReference type="Pfam" id="PF07508">
    <property type="entry name" value="Recombinase"/>
    <property type="match status" value="1"/>
</dbReference>
<organism evidence="4">
    <name type="scientific">bioreactor metagenome</name>
    <dbReference type="NCBI Taxonomy" id="1076179"/>
    <lineage>
        <taxon>unclassified sequences</taxon>
        <taxon>metagenomes</taxon>
        <taxon>ecological metagenomes</taxon>
    </lineage>
</organism>
<dbReference type="PROSITE" id="PS51737">
    <property type="entry name" value="RECOMBINASE_DNA_BIND"/>
    <property type="match status" value="1"/>
</dbReference>
<dbReference type="InterPro" id="IPR025827">
    <property type="entry name" value="Zn_ribbon_recom_dom"/>
</dbReference>
<dbReference type="PANTHER" id="PTHR30461">
    <property type="entry name" value="DNA-INVERTASE FROM LAMBDOID PROPHAGE"/>
    <property type="match status" value="1"/>
</dbReference>
<dbReference type="Gene3D" id="3.90.1750.20">
    <property type="entry name" value="Putative Large Serine Recombinase, Chain B, Domain 2"/>
    <property type="match status" value="1"/>
</dbReference>
<name>A0A644WE68_9ZZZZ</name>
<dbReference type="InterPro" id="IPR036162">
    <property type="entry name" value="Resolvase-like_N_sf"/>
</dbReference>
<evidence type="ECO:0000259" key="2">
    <source>
        <dbReference type="PROSITE" id="PS51736"/>
    </source>
</evidence>
<dbReference type="InterPro" id="IPR050639">
    <property type="entry name" value="SSR_resolvase"/>
</dbReference>
<protein>
    <submittedName>
        <fullName evidence="4">Uncharacterized protein</fullName>
    </submittedName>
</protein>
<comment type="caution">
    <text evidence="4">The sequence shown here is derived from an EMBL/GenBank/DDBJ whole genome shotgun (WGS) entry which is preliminary data.</text>
</comment>
<keyword evidence="1" id="KW-0175">Coiled coil</keyword>
<dbReference type="PROSITE" id="PS51736">
    <property type="entry name" value="RECOMBINASES_3"/>
    <property type="match status" value="1"/>
</dbReference>
<feature type="domain" description="Recombinase" evidence="3">
    <location>
        <begin position="182"/>
        <end position="312"/>
    </location>
</feature>
<evidence type="ECO:0000259" key="3">
    <source>
        <dbReference type="PROSITE" id="PS51737"/>
    </source>
</evidence>
<dbReference type="InterPro" id="IPR011109">
    <property type="entry name" value="DNA_bind_recombinase_dom"/>
</dbReference>
<dbReference type="Pfam" id="PF00239">
    <property type="entry name" value="Resolvase"/>
    <property type="match status" value="1"/>
</dbReference>
<sequence>MPKAKNVTVIPATLNLHTKTRAAERMRRRVAGYARVSTDSDEQFTSYEAQVDYYTSFIKENPDWEFVGIYTDEGISGTNTKHREGFNRMIGDALDGKIDLIVTKSVSRFARNTVDSLTTIRKLKEAGCECLFQKENIMTFDSKGELLITIMSSLAQEESRSISENVTWGQRKRFSDGKVSIPYGQFLGYRKGADGLPEIVPEEAEIVHEIYRLFMQGKSTNAIAGRLTAEGIPTPGGKTQWQRATVESILSNEKYKGSALLQKSFTVDFLTKKTKANEGEVPQYYVEESHPAIIEPDEWQEAQTELAKRKCSHKRHRQTSVFSGKIFCGDCGEIYGSKVWHSTSKYRRVIWQCNAKFDGEQKCGTPHLYEEQLHRLFVAAMSEYISDREGAISDLQYAQRSLTDTDFIDEDIRGLEQELEPISDMIRVCINSNASNTISEEEYHAKHGELCSRFEQTEEKLNRLRQRREQMQSDAIAIGGMLFELTELDALPITFNEKLWNAAIDRVIVYADERVVFHFKDGKDITELL</sequence>
<gene>
    <name evidence="4" type="ORF">SDC9_48067</name>
</gene>